<keyword evidence="4" id="KW-1185">Reference proteome</keyword>
<dbReference type="VEuPathDB" id="FungiDB:PTTG_10327"/>
<dbReference type="OrthoDB" id="10560818at2759"/>
<proteinExistence type="predicted"/>
<evidence type="ECO:0000256" key="1">
    <source>
        <dbReference type="SAM" id="MobiDB-lite"/>
    </source>
</evidence>
<dbReference type="Proteomes" id="UP000005240">
    <property type="component" value="Unassembled WGS sequence"/>
</dbReference>
<name>A0A180G0S2_PUCT1</name>
<reference evidence="2" key="2">
    <citation type="submission" date="2016-05" db="EMBL/GenBank/DDBJ databases">
        <title>Comparative analysis highlights variable genome content of wheat rusts and divergence of the mating loci.</title>
        <authorList>
            <person name="Cuomo C.A."/>
            <person name="Bakkeren G."/>
            <person name="Szabo L."/>
            <person name="Khalil H."/>
            <person name="Joly D."/>
            <person name="Goldberg J."/>
            <person name="Young S."/>
            <person name="Zeng Q."/>
            <person name="Fellers J."/>
        </authorList>
    </citation>
    <scope>NUCLEOTIDE SEQUENCE [LARGE SCALE GENOMIC DNA]</scope>
    <source>
        <strain evidence="2">1-1 BBBD Race 1</strain>
    </source>
</reference>
<dbReference type="EMBL" id="ADAS02001346">
    <property type="protein sequence ID" value="OAV86281.1"/>
    <property type="molecule type" value="Genomic_DNA"/>
</dbReference>
<organism evidence="2">
    <name type="scientific">Puccinia triticina (isolate 1-1 / race 1 (BBBD))</name>
    <name type="common">Brown leaf rust fungus</name>
    <dbReference type="NCBI Taxonomy" id="630390"/>
    <lineage>
        <taxon>Eukaryota</taxon>
        <taxon>Fungi</taxon>
        <taxon>Dikarya</taxon>
        <taxon>Basidiomycota</taxon>
        <taxon>Pucciniomycotina</taxon>
        <taxon>Pucciniomycetes</taxon>
        <taxon>Pucciniales</taxon>
        <taxon>Pucciniaceae</taxon>
        <taxon>Puccinia</taxon>
    </lineage>
</organism>
<protein>
    <submittedName>
        <fullName evidence="2 3">Uncharacterized protein</fullName>
    </submittedName>
</protein>
<dbReference type="EnsemblFungi" id="PTTG_10327-t43_1">
    <property type="protein sequence ID" value="PTTG_10327-t43_1-p1"/>
    <property type="gene ID" value="PTTG_10327"/>
</dbReference>
<accession>A0A180G0S2</accession>
<reference evidence="2" key="1">
    <citation type="submission" date="2009-11" db="EMBL/GenBank/DDBJ databases">
        <authorList>
            <consortium name="The Broad Institute Genome Sequencing Platform"/>
            <person name="Ward D."/>
            <person name="Feldgarden M."/>
            <person name="Earl A."/>
            <person name="Young S.K."/>
            <person name="Zeng Q."/>
            <person name="Koehrsen M."/>
            <person name="Alvarado L."/>
            <person name="Berlin A."/>
            <person name="Bochicchio J."/>
            <person name="Borenstein D."/>
            <person name="Chapman S.B."/>
            <person name="Chen Z."/>
            <person name="Engels R."/>
            <person name="Freedman E."/>
            <person name="Gellesch M."/>
            <person name="Goldberg J."/>
            <person name="Griggs A."/>
            <person name="Gujja S."/>
            <person name="Heilman E."/>
            <person name="Heiman D."/>
            <person name="Hepburn T."/>
            <person name="Howarth C."/>
            <person name="Jen D."/>
            <person name="Larson L."/>
            <person name="Lewis B."/>
            <person name="Mehta T."/>
            <person name="Park D."/>
            <person name="Pearson M."/>
            <person name="Roberts A."/>
            <person name="Saif S."/>
            <person name="Shea T."/>
            <person name="Shenoy N."/>
            <person name="Sisk P."/>
            <person name="Stolte C."/>
            <person name="Sykes S."/>
            <person name="Thomson T."/>
            <person name="Walk T."/>
            <person name="White J."/>
            <person name="Yandava C."/>
            <person name="Izard J."/>
            <person name="Baranova O.V."/>
            <person name="Blanton J.M."/>
            <person name="Tanner A.C."/>
            <person name="Dewhirst F.E."/>
            <person name="Haas B."/>
            <person name="Nusbaum C."/>
            <person name="Birren B."/>
        </authorList>
    </citation>
    <scope>NUCLEOTIDE SEQUENCE [LARGE SCALE GENOMIC DNA]</scope>
    <source>
        <strain evidence="2">1-1 BBBD Race 1</strain>
    </source>
</reference>
<evidence type="ECO:0000313" key="3">
    <source>
        <dbReference type="EnsemblFungi" id="PTTG_10327-t43_1-p1"/>
    </source>
</evidence>
<dbReference type="AlphaFoldDB" id="A0A180G0S2"/>
<evidence type="ECO:0000313" key="4">
    <source>
        <dbReference type="Proteomes" id="UP000005240"/>
    </source>
</evidence>
<evidence type="ECO:0000313" key="2">
    <source>
        <dbReference type="EMBL" id="OAV86281.1"/>
    </source>
</evidence>
<reference evidence="3" key="4">
    <citation type="submission" date="2025-05" db="UniProtKB">
        <authorList>
            <consortium name="EnsemblFungi"/>
        </authorList>
    </citation>
    <scope>IDENTIFICATION</scope>
    <source>
        <strain evidence="3">isolate 1-1 / race 1 (BBBD)</strain>
    </source>
</reference>
<gene>
    <name evidence="2" type="ORF">PTTG_10327</name>
</gene>
<reference evidence="3 4" key="3">
    <citation type="journal article" date="2017" name="G3 (Bethesda)">
        <title>Comparative analysis highlights variable genome content of wheat rusts and divergence of the mating loci.</title>
        <authorList>
            <person name="Cuomo C.A."/>
            <person name="Bakkeren G."/>
            <person name="Khalil H.B."/>
            <person name="Panwar V."/>
            <person name="Joly D."/>
            <person name="Linning R."/>
            <person name="Sakthikumar S."/>
            <person name="Song X."/>
            <person name="Adiconis X."/>
            <person name="Fan L."/>
            <person name="Goldberg J.M."/>
            <person name="Levin J.Z."/>
            <person name="Young S."/>
            <person name="Zeng Q."/>
            <person name="Anikster Y."/>
            <person name="Bruce M."/>
            <person name="Wang M."/>
            <person name="Yin C."/>
            <person name="McCallum B."/>
            <person name="Szabo L.J."/>
            <person name="Hulbert S."/>
            <person name="Chen X."/>
            <person name="Fellers J.P."/>
        </authorList>
    </citation>
    <scope>NUCLEOTIDE SEQUENCE</scope>
    <source>
        <strain evidence="4">Isolate 1-1 / race 1 (BBBD)</strain>
        <strain evidence="3">isolate 1-1 / race 1 (BBBD)</strain>
    </source>
</reference>
<sequence>MTATSAGLDWGGRQATDDCAVPGGDNWAEADAQVDPAAPDGYAVYPSHVSDGGGPEGACSWENSGCLRTPKRGLNGSLDIVRPDPSLWVVNFDDG</sequence>
<feature type="region of interest" description="Disordered" evidence="1">
    <location>
        <begin position="1"/>
        <end position="30"/>
    </location>
</feature>